<feature type="transmembrane region" description="Helical" evidence="1">
    <location>
        <begin position="37"/>
        <end position="54"/>
    </location>
</feature>
<feature type="transmembrane region" description="Helical" evidence="1">
    <location>
        <begin position="12"/>
        <end position="31"/>
    </location>
</feature>
<proteinExistence type="predicted"/>
<evidence type="ECO:0000256" key="1">
    <source>
        <dbReference type="SAM" id="Phobius"/>
    </source>
</evidence>
<accession>A0A1L7RKM6</accession>
<sequence length="61" mass="6303">MPPEPATRSRRTLRLVIGLLALAVAVRAFTIGNTLEAIASLVLGVLFVAAAFLGRSGSPKA</sequence>
<keyword evidence="1" id="KW-0812">Transmembrane</keyword>
<keyword evidence="1" id="KW-0472">Membrane</keyword>
<evidence type="ECO:0000313" key="2">
    <source>
        <dbReference type="EMBL" id="CED92636.1"/>
    </source>
</evidence>
<reference evidence="2" key="1">
    <citation type="submission" date="2014-07" db="EMBL/GenBank/DDBJ databases">
        <authorList>
            <person name="Zhang J.E."/>
            <person name="Yang H."/>
            <person name="Guo J."/>
            <person name="Deng Z."/>
            <person name="Luo H."/>
            <person name="Luo M."/>
            <person name="Zhao B."/>
        </authorList>
    </citation>
    <scope>NUCLEOTIDE SEQUENCE</scope>
    <source>
        <strain evidence="2">AM4</strain>
    </source>
</reference>
<organism evidence="2">
    <name type="scientific">Actinomyces succiniciruminis</name>
    <dbReference type="NCBI Taxonomy" id="1522002"/>
    <lineage>
        <taxon>Bacteria</taxon>
        <taxon>Bacillati</taxon>
        <taxon>Actinomycetota</taxon>
        <taxon>Actinomycetes</taxon>
        <taxon>Actinomycetales</taxon>
        <taxon>Actinomycetaceae</taxon>
        <taxon>Actinomyces</taxon>
    </lineage>
</organism>
<gene>
    <name evidence="2" type="ORF">AAM4_2804</name>
</gene>
<name>A0A1L7RKM6_9ACTO</name>
<dbReference type="AlphaFoldDB" id="A0A1L7RKM6"/>
<dbReference type="EMBL" id="LK995542">
    <property type="protein sequence ID" value="CED92636.1"/>
    <property type="molecule type" value="Genomic_DNA"/>
</dbReference>
<protein>
    <submittedName>
        <fullName evidence="2">Uncharacterized protein</fullName>
    </submittedName>
</protein>
<keyword evidence="1" id="KW-1133">Transmembrane helix</keyword>